<evidence type="ECO:0000256" key="5">
    <source>
        <dbReference type="ARBA" id="ARBA00023288"/>
    </source>
</evidence>
<dbReference type="PROSITE" id="PS51257">
    <property type="entry name" value="PROKAR_LIPOPROTEIN"/>
    <property type="match status" value="1"/>
</dbReference>
<protein>
    <recommendedName>
        <fullName evidence="9">Sugar ABC transporter substrate-binding protein</fullName>
    </recommendedName>
</protein>
<evidence type="ECO:0000256" key="4">
    <source>
        <dbReference type="ARBA" id="ARBA00023139"/>
    </source>
</evidence>
<comment type="caution">
    <text evidence="7">The sequence shown here is derived from an EMBL/GenBank/DDBJ whole genome shotgun (WGS) entry which is preliminary data.</text>
</comment>
<feature type="signal peptide" evidence="6">
    <location>
        <begin position="1"/>
        <end position="25"/>
    </location>
</feature>
<dbReference type="Gene3D" id="3.40.190.10">
    <property type="entry name" value="Periplasmic binding protein-like II"/>
    <property type="match status" value="1"/>
</dbReference>
<name>A0A7J0D600_STRMI</name>
<evidence type="ECO:0000256" key="3">
    <source>
        <dbReference type="ARBA" id="ARBA00023136"/>
    </source>
</evidence>
<dbReference type="AlphaFoldDB" id="A0A7J0D600"/>
<evidence type="ECO:0000256" key="1">
    <source>
        <dbReference type="ARBA" id="ARBA00022475"/>
    </source>
</evidence>
<keyword evidence="2 6" id="KW-0732">Signal</keyword>
<dbReference type="Proteomes" id="UP000498740">
    <property type="component" value="Unassembled WGS sequence"/>
</dbReference>
<evidence type="ECO:0000256" key="6">
    <source>
        <dbReference type="SAM" id="SignalP"/>
    </source>
</evidence>
<sequence>MPCTNRTTRLALAASAASLALLTTACGGGSGPDASGPGDGGKPVTLTFWSATAGAKETAEAFNKTHPDIKVKFSLVPAGPEGVTKLSNAVKGGNAPDIATMDYSALPSTPARATWRTSPPAPASW</sequence>
<keyword evidence="5" id="KW-0449">Lipoprotein</keyword>
<dbReference type="SUPFAM" id="SSF53850">
    <property type="entry name" value="Periplasmic binding protein-like II"/>
    <property type="match status" value="1"/>
</dbReference>
<proteinExistence type="predicted"/>
<keyword evidence="1" id="KW-1003">Cell membrane</keyword>
<gene>
    <name evidence="7" type="ORF">Smic_87140</name>
</gene>
<dbReference type="PANTHER" id="PTHR43649">
    <property type="entry name" value="ARABINOSE-BINDING PROTEIN-RELATED"/>
    <property type="match status" value="1"/>
</dbReference>
<feature type="chain" id="PRO_5039158824" description="Sugar ABC transporter substrate-binding protein" evidence="6">
    <location>
        <begin position="26"/>
        <end position="125"/>
    </location>
</feature>
<evidence type="ECO:0008006" key="9">
    <source>
        <dbReference type="Google" id="ProtNLM"/>
    </source>
</evidence>
<evidence type="ECO:0000256" key="2">
    <source>
        <dbReference type="ARBA" id="ARBA00022729"/>
    </source>
</evidence>
<dbReference type="Pfam" id="PF01547">
    <property type="entry name" value="SBP_bac_1"/>
    <property type="match status" value="1"/>
</dbReference>
<reference evidence="7 8" key="1">
    <citation type="submission" date="2020-05" db="EMBL/GenBank/DDBJ databases">
        <title>Whole genome shotgun sequence of Streptomyces microflavus NBRC 13062.</title>
        <authorList>
            <person name="Komaki H."/>
            <person name="Tamura T."/>
        </authorList>
    </citation>
    <scope>NUCLEOTIDE SEQUENCE [LARGE SCALE GENOMIC DNA]</scope>
    <source>
        <strain evidence="7 8">NBRC 13062</strain>
    </source>
</reference>
<organism evidence="7 8">
    <name type="scientific">Streptomyces microflavus</name>
    <name type="common">Streptomyces lipmanii</name>
    <dbReference type="NCBI Taxonomy" id="1919"/>
    <lineage>
        <taxon>Bacteria</taxon>
        <taxon>Bacillati</taxon>
        <taxon>Actinomycetota</taxon>
        <taxon>Actinomycetes</taxon>
        <taxon>Kitasatosporales</taxon>
        <taxon>Streptomycetaceae</taxon>
        <taxon>Streptomyces</taxon>
    </lineage>
</organism>
<dbReference type="InterPro" id="IPR006059">
    <property type="entry name" value="SBP"/>
</dbReference>
<evidence type="ECO:0000313" key="7">
    <source>
        <dbReference type="EMBL" id="GFN10158.1"/>
    </source>
</evidence>
<accession>A0A7J0D600</accession>
<keyword evidence="4" id="KW-0564">Palmitate</keyword>
<evidence type="ECO:0000313" key="8">
    <source>
        <dbReference type="Proteomes" id="UP000498740"/>
    </source>
</evidence>
<dbReference type="InterPro" id="IPR050490">
    <property type="entry name" value="Bact_solute-bd_prot1"/>
</dbReference>
<keyword evidence="3" id="KW-0472">Membrane</keyword>
<dbReference type="PANTHER" id="PTHR43649:SF33">
    <property type="entry name" value="POLYGALACTURONAN_RHAMNOGALACTURONAN-BINDING PROTEIN YTCQ"/>
    <property type="match status" value="1"/>
</dbReference>
<dbReference type="EMBL" id="BLWD01000004">
    <property type="protein sequence ID" value="GFN10158.1"/>
    <property type="molecule type" value="Genomic_DNA"/>
</dbReference>